<comment type="caution">
    <text evidence="1">The sequence shown here is derived from an EMBL/GenBank/DDBJ whole genome shotgun (WGS) entry which is preliminary data.</text>
</comment>
<accession>A0A1Y3KKF5</accession>
<gene>
    <name evidence="1" type="ORF">B8W72_27835</name>
</gene>
<evidence type="ECO:0000313" key="2">
    <source>
        <dbReference type="Proteomes" id="UP000196082"/>
    </source>
</evidence>
<dbReference type="AlphaFoldDB" id="A0A1Y3KKF5"/>
<dbReference type="Proteomes" id="UP000196082">
    <property type="component" value="Unassembled WGS sequence"/>
</dbReference>
<sequence>MTDFIKSAAFAAKKSLTLKGIKVQHGVALEIVAAFLGYRTYAALVIEEGNASLKYHLSDAEIIVLDYEGGVSRLIELDLLQAFIVQDFIDAIVACRDGVFPDLSDFLNDYCDRQLQDVILSDADVIGMVEQATGSEPFSVELDGGWRRLDELWTAVNTWQLSCYGTVDGLADRPSADNDGEAVDVRCRGWMHFAKAGRAGLLLERSGVEAL</sequence>
<evidence type="ECO:0000313" key="1">
    <source>
        <dbReference type="EMBL" id="OUM23712.1"/>
    </source>
</evidence>
<reference evidence="1 2" key="1">
    <citation type="submission" date="2017-05" db="EMBL/GenBank/DDBJ databases">
        <title>Whole genome sequence of Pseudomonas putida isolate 1312 commercialized as a biostimulant.</title>
        <authorList>
            <person name="Crovadore J."/>
            <person name="Blanc P."/>
            <person name="Chablais R."/>
            <person name="Cochard B."/>
            <person name="Grizard D."/>
            <person name="Lefort F."/>
        </authorList>
    </citation>
    <scope>NUCLEOTIDE SEQUENCE [LARGE SCALE GENOMIC DNA]</scope>
    <source>
        <strain evidence="1 2">1312</strain>
    </source>
</reference>
<protein>
    <submittedName>
        <fullName evidence="1">Uncharacterized protein</fullName>
    </submittedName>
</protein>
<organism evidence="1 2">
    <name type="scientific">Pseudomonas putida</name>
    <name type="common">Arthrobacter siderocapsulatus</name>
    <dbReference type="NCBI Taxonomy" id="303"/>
    <lineage>
        <taxon>Bacteria</taxon>
        <taxon>Pseudomonadati</taxon>
        <taxon>Pseudomonadota</taxon>
        <taxon>Gammaproteobacteria</taxon>
        <taxon>Pseudomonadales</taxon>
        <taxon>Pseudomonadaceae</taxon>
        <taxon>Pseudomonas</taxon>
    </lineage>
</organism>
<dbReference type="RefSeq" id="WP_086978728.1">
    <property type="nucleotide sequence ID" value="NZ_NFSB01000090.1"/>
</dbReference>
<dbReference type="EMBL" id="NFSB01000090">
    <property type="protein sequence ID" value="OUM23712.1"/>
    <property type="molecule type" value="Genomic_DNA"/>
</dbReference>
<name>A0A1Y3KKF5_PSEPU</name>
<proteinExistence type="predicted"/>